<dbReference type="InterPro" id="IPR003593">
    <property type="entry name" value="AAA+_ATPase"/>
</dbReference>
<name>A0A0U3ALV6_9ALTE</name>
<dbReference type="PROSITE" id="PS00211">
    <property type="entry name" value="ABC_TRANSPORTER_1"/>
    <property type="match status" value="1"/>
</dbReference>
<dbReference type="Proteomes" id="UP000068447">
    <property type="component" value="Chromosome"/>
</dbReference>
<dbReference type="InterPro" id="IPR003439">
    <property type="entry name" value="ABC_transporter-like_ATP-bd"/>
</dbReference>
<keyword evidence="4" id="KW-0547">Nucleotide-binding</keyword>
<keyword evidence="8" id="KW-0472">Membrane</keyword>
<dbReference type="GO" id="GO:0015697">
    <property type="term" value="P:quaternary ammonium group transport"/>
    <property type="evidence" value="ECO:0007669"/>
    <property type="project" value="UniProtKB-ARBA"/>
</dbReference>
<dbReference type="PANTHER" id="PTHR42781:SF4">
    <property type="entry name" value="SPERMIDINE_PUTRESCINE IMPORT ATP-BINDING PROTEIN POTA"/>
    <property type="match status" value="1"/>
</dbReference>
<dbReference type="STRING" id="1526571.AT746_12235"/>
<keyword evidence="6" id="KW-0408">Iron</keyword>
<dbReference type="RefSeq" id="WP_062480710.1">
    <property type="nucleotide sequence ID" value="NZ_CP013650.1"/>
</dbReference>
<dbReference type="SUPFAM" id="SSF52540">
    <property type="entry name" value="P-loop containing nucleoside triphosphate hydrolases"/>
    <property type="match status" value="1"/>
</dbReference>
<dbReference type="Pfam" id="PF08402">
    <property type="entry name" value="TOBE_2"/>
    <property type="match status" value="1"/>
</dbReference>
<dbReference type="EMBL" id="CP013650">
    <property type="protein sequence ID" value="ALS98962.1"/>
    <property type="molecule type" value="Genomic_DNA"/>
</dbReference>
<keyword evidence="7" id="KW-0406">Ion transport</keyword>
<dbReference type="GO" id="GO:0043190">
    <property type="term" value="C:ATP-binding cassette (ABC) transporter complex"/>
    <property type="evidence" value="ECO:0007669"/>
    <property type="project" value="InterPro"/>
</dbReference>
<dbReference type="GO" id="GO:0016887">
    <property type="term" value="F:ATP hydrolysis activity"/>
    <property type="evidence" value="ECO:0007669"/>
    <property type="project" value="InterPro"/>
</dbReference>
<evidence type="ECO:0000256" key="8">
    <source>
        <dbReference type="ARBA" id="ARBA00023136"/>
    </source>
</evidence>
<dbReference type="FunFam" id="3.40.50.300:FF:000425">
    <property type="entry name" value="Probable ABC transporter, ATP-binding subunit"/>
    <property type="match status" value="1"/>
</dbReference>
<dbReference type="GO" id="GO:0015408">
    <property type="term" value="F:ABC-type ferric iron transporter activity"/>
    <property type="evidence" value="ECO:0007669"/>
    <property type="project" value="InterPro"/>
</dbReference>
<dbReference type="SMART" id="SM00382">
    <property type="entry name" value="AAA"/>
    <property type="match status" value="1"/>
</dbReference>
<evidence type="ECO:0000256" key="1">
    <source>
        <dbReference type="ARBA" id="ARBA00022448"/>
    </source>
</evidence>
<dbReference type="InterPro" id="IPR050093">
    <property type="entry name" value="ABC_SmlMolc_Importer"/>
</dbReference>
<dbReference type="GO" id="GO:0005524">
    <property type="term" value="F:ATP binding"/>
    <property type="evidence" value="ECO:0007669"/>
    <property type="project" value="UniProtKB-KW"/>
</dbReference>
<evidence type="ECO:0000256" key="3">
    <source>
        <dbReference type="ARBA" id="ARBA00022496"/>
    </source>
</evidence>
<dbReference type="InterPro" id="IPR013611">
    <property type="entry name" value="Transp-assoc_OB_typ2"/>
</dbReference>
<proteinExistence type="predicted"/>
<evidence type="ECO:0000256" key="2">
    <source>
        <dbReference type="ARBA" id="ARBA00022475"/>
    </source>
</evidence>
<accession>A0A0U3ALV6</accession>
<dbReference type="InterPro" id="IPR008995">
    <property type="entry name" value="Mo/tungstate-bd_C_term_dom"/>
</dbReference>
<dbReference type="Gene3D" id="3.40.50.300">
    <property type="entry name" value="P-loop containing nucleotide triphosphate hydrolases"/>
    <property type="match status" value="1"/>
</dbReference>
<keyword evidence="11" id="KW-1185">Reference proteome</keyword>
<evidence type="ECO:0000256" key="5">
    <source>
        <dbReference type="ARBA" id="ARBA00022840"/>
    </source>
</evidence>
<dbReference type="SUPFAM" id="SSF50331">
    <property type="entry name" value="MOP-like"/>
    <property type="match status" value="1"/>
</dbReference>
<evidence type="ECO:0000313" key="11">
    <source>
        <dbReference type="Proteomes" id="UP000068447"/>
    </source>
</evidence>
<evidence type="ECO:0000256" key="4">
    <source>
        <dbReference type="ARBA" id="ARBA00022741"/>
    </source>
</evidence>
<keyword evidence="1" id="KW-0813">Transport</keyword>
<dbReference type="OrthoDB" id="9802264at2"/>
<dbReference type="KEGG" id="lal:AT746_12235"/>
<dbReference type="Pfam" id="PF00005">
    <property type="entry name" value="ABC_tran"/>
    <property type="match status" value="1"/>
</dbReference>
<keyword evidence="5" id="KW-0067">ATP-binding</keyword>
<dbReference type="CDD" id="cd03259">
    <property type="entry name" value="ABC_Carb_Solutes_like"/>
    <property type="match status" value="1"/>
</dbReference>
<dbReference type="InterPro" id="IPR027417">
    <property type="entry name" value="P-loop_NTPase"/>
</dbReference>
<reference evidence="10 11" key="1">
    <citation type="submission" date="2015-12" db="EMBL/GenBank/DDBJ databases">
        <title>Complete genome of Lacimicrobium alkaliphilum KCTC 32984.</title>
        <authorList>
            <person name="Kim S.-G."/>
            <person name="Lee Y.-J."/>
        </authorList>
    </citation>
    <scope>NUCLEOTIDE SEQUENCE [LARGE SCALE GENOMIC DNA]</scope>
    <source>
        <strain evidence="10 11">YelD216</strain>
    </source>
</reference>
<evidence type="ECO:0000259" key="9">
    <source>
        <dbReference type="PROSITE" id="PS50893"/>
    </source>
</evidence>
<dbReference type="PANTHER" id="PTHR42781">
    <property type="entry name" value="SPERMIDINE/PUTRESCINE IMPORT ATP-BINDING PROTEIN POTA"/>
    <property type="match status" value="1"/>
</dbReference>
<feature type="domain" description="ABC transporter" evidence="9">
    <location>
        <begin position="2"/>
        <end position="234"/>
    </location>
</feature>
<gene>
    <name evidence="10" type="ORF">AT746_12235</name>
</gene>
<dbReference type="InterPro" id="IPR015853">
    <property type="entry name" value="ABC_transpr_FbpC"/>
</dbReference>
<evidence type="ECO:0000313" key="10">
    <source>
        <dbReference type="EMBL" id="ALS98962.1"/>
    </source>
</evidence>
<evidence type="ECO:0000256" key="7">
    <source>
        <dbReference type="ARBA" id="ARBA00023065"/>
    </source>
</evidence>
<keyword evidence="3" id="KW-0410">Iron transport</keyword>
<dbReference type="AlphaFoldDB" id="A0A0U3ALV6"/>
<protein>
    <recommendedName>
        <fullName evidence="9">ABC transporter domain-containing protein</fullName>
    </recommendedName>
</protein>
<evidence type="ECO:0000256" key="6">
    <source>
        <dbReference type="ARBA" id="ARBA00023004"/>
    </source>
</evidence>
<organism evidence="10 11">
    <name type="scientific">Lacimicrobium alkaliphilum</name>
    <dbReference type="NCBI Taxonomy" id="1526571"/>
    <lineage>
        <taxon>Bacteria</taxon>
        <taxon>Pseudomonadati</taxon>
        <taxon>Pseudomonadota</taxon>
        <taxon>Gammaproteobacteria</taxon>
        <taxon>Alteromonadales</taxon>
        <taxon>Alteromonadaceae</taxon>
        <taxon>Lacimicrobium</taxon>
    </lineage>
</organism>
<dbReference type="InterPro" id="IPR017871">
    <property type="entry name" value="ABC_transporter-like_CS"/>
</dbReference>
<keyword evidence="2" id="KW-1003">Cell membrane</keyword>
<dbReference type="PROSITE" id="PS50893">
    <property type="entry name" value="ABC_TRANSPORTER_2"/>
    <property type="match status" value="1"/>
</dbReference>
<sequence length="351" mass="38946">MLELQKIAIAYQQQQVVKAFDLELEAGEIGCLLGPSGCGKTSVLRAIAGFEPVKEGAILLHERMVSKPNKSLAPEKRRVGMVFQDFALFPHLTVEQNIAFGLGKWPGTERKQRITELLELVELTGYADRYSHALSGGQQQRVALARAMAPRPDILLLDEPFSSLDSELRESLASQVRAILKHEKITALMVTHDRAEAFAMADKLGVMSQGRMLQWGTPDQLYHLPDNKVVADFIGKCTFLSARVTGERTVESALGTLDCGYPLQAEIDTLAELMIRPHQLRFNGQSGVKAQICDRVFRGADFLYQLQLENGEQLFCAAPVEINYPQGQWVGIELCLTRPVLFPVQQNGELA</sequence>